<dbReference type="RefSeq" id="WP_378773987.1">
    <property type="nucleotide sequence ID" value="NZ_JBHTMX010000006.1"/>
</dbReference>
<evidence type="ECO:0000256" key="3">
    <source>
        <dbReference type="ARBA" id="ARBA00022638"/>
    </source>
</evidence>
<comment type="similarity">
    <text evidence="7">Belongs to the glycosyl hydrolase 24 family.</text>
</comment>
<dbReference type="InterPro" id="IPR023347">
    <property type="entry name" value="Lysozyme_dom_sf"/>
</dbReference>
<proteinExistence type="inferred from homology"/>
<keyword evidence="6 7" id="KW-0326">Glycosidase</keyword>
<evidence type="ECO:0000256" key="6">
    <source>
        <dbReference type="ARBA" id="ARBA00023295"/>
    </source>
</evidence>
<reference evidence="10" key="1">
    <citation type="journal article" date="2019" name="Int. J. Syst. Evol. Microbiol.">
        <title>The Global Catalogue of Microorganisms (GCM) 10K type strain sequencing project: providing services to taxonomists for standard genome sequencing and annotation.</title>
        <authorList>
            <consortium name="The Broad Institute Genomics Platform"/>
            <consortium name="The Broad Institute Genome Sequencing Center for Infectious Disease"/>
            <person name="Wu L."/>
            <person name="Ma J."/>
        </authorList>
    </citation>
    <scope>NUCLEOTIDE SEQUENCE [LARGE SCALE GENOMIC DNA]</scope>
    <source>
        <strain evidence="10">CCUG 61696</strain>
    </source>
</reference>
<dbReference type="EC" id="3.2.1.17" evidence="7"/>
<evidence type="ECO:0000313" key="10">
    <source>
        <dbReference type="Proteomes" id="UP001597171"/>
    </source>
</evidence>
<protein>
    <recommendedName>
        <fullName evidence="7">Lysozyme</fullName>
        <ecNumber evidence="7">3.2.1.17</ecNumber>
    </recommendedName>
</protein>
<keyword evidence="2 7" id="KW-0929">Antimicrobial</keyword>
<dbReference type="Proteomes" id="UP001597171">
    <property type="component" value="Unassembled WGS sequence"/>
</dbReference>
<keyword evidence="5" id="KW-1035">Host cytoplasm</keyword>
<comment type="caution">
    <text evidence="9">The sequence shown here is derived from an EMBL/GenBank/DDBJ whole genome shotgun (WGS) entry which is preliminary data.</text>
</comment>
<dbReference type="CDD" id="cd00737">
    <property type="entry name" value="lyz_endolysin_autolysin"/>
    <property type="match status" value="1"/>
</dbReference>
<dbReference type="InterPro" id="IPR034690">
    <property type="entry name" value="Endolysin_T4_type"/>
</dbReference>
<keyword evidence="3 7" id="KW-0081">Bacteriolytic enzyme</keyword>
<dbReference type="InterPro" id="IPR051018">
    <property type="entry name" value="Bacteriophage_GH24"/>
</dbReference>
<dbReference type="InterPro" id="IPR002196">
    <property type="entry name" value="Glyco_hydro_24"/>
</dbReference>
<gene>
    <name evidence="9" type="ORF">ACFQ4O_02140</name>
</gene>
<accession>A0ABW3Z3J3</accession>
<evidence type="ECO:0000313" key="9">
    <source>
        <dbReference type="EMBL" id="MFD1330792.1"/>
    </source>
</evidence>
<dbReference type="PANTHER" id="PTHR38107">
    <property type="match status" value="1"/>
</dbReference>
<sequence>MASPMTAIGLAALKSREGVRLTAYKDSVGVWTIGYGSTKGVKQGDKITQARADELLMEDLAAHDITAFVTVPLADHEADALRSIAFNIGLAGAKGSTFIKRLNTGESRQSVAEAIMMWKKPAEIISRREAERDQFLTPYTKALPKARSNDAKPVTAPAEPAAPEPDDILAGAEPEVGEDDDPAARLAELDAAIARLRAALVDVLVAREALS</sequence>
<evidence type="ECO:0000256" key="1">
    <source>
        <dbReference type="ARBA" id="ARBA00000632"/>
    </source>
</evidence>
<feature type="region of interest" description="Disordered" evidence="8">
    <location>
        <begin position="146"/>
        <end position="180"/>
    </location>
</feature>
<keyword evidence="10" id="KW-1185">Reference proteome</keyword>
<evidence type="ECO:0000256" key="7">
    <source>
        <dbReference type="RuleBase" id="RU003788"/>
    </source>
</evidence>
<dbReference type="EMBL" id="JBHTMX010000006">
    <property type="protein sequence ID" value="MFD1330792.1"/>
    <property type="molecule type" value="Genomic_DNA"/>
</dbReference>
<dbReference type="HAMAP" id="MF_04110">
    <property type="entry name" value="ENDOLYSIN_T4"/>
    <property type="match status" value="1"/>
</dbReference>
<organism evidence="9 10">
    <name type="scientific">Methylopila musalis</name>
    <dbReference type="NCBI Taxonomy" id="1134781"/>
    <lineage>
        <taxon>Bacteria</taxon>
        <taxon>Pseudomonadati</taxon>
        <taxon>Pseudomonadota</taxon>
        <taxon>Alphaproteobacteria</taxon>
        <taxon>Hyphomicrobiales</taxon>
        <taxon>Methylopilaceae</taxon>
        <taxon>Methylopila</taxon>
    </lineage>
</organism>
<comment type="catalytic activity">
    <reaction evidence="1 7">
        <text>Hydrolysis of (1-&gt;4)-beta-linkages between N-acetylmuramic acid and N-acetyl-D-glucosamine residues in a peptidoglycan and between N-acetyl-D-glucosamine residues in chitodextrins.</text>
        <dbReference type="EC" id="3.2.1.17"/>
    </reaction>
</comment>
<name>A0ABW3Z3J3_9HYPH</name>
<evidence type="ECO:0000256" key="5">
    <source>
        <dbReference type="ARBA" id="ARBA00023200"/>
    </source>
</evidence>
<dbReference type="PANTHER" id="PTHR38107:SF3">
    <property type="entry name" value="LYSOZYME RRRD-RELATED"/>
    <property type="match status" value="1"/>
</dbReference>
<evidence type="ECO:0000256" key="4">
    <source>
        <dbReference type="ARBA" id="ARBA00022801"/>
    </source>
</evidence>
<dbReference type="Gene3D" id="1.10.530.40">
    <property type="match status" value="1"/>
</dbReference>
<dbReference type="InterPro" id="IPR033907">
    <property type="entry name" value="Endolysin_autolysin"/>
</dbReference>
<dbReference type="InterPro" id="IPR023346">
    <property type="entry name" value="Lysozyme-like_dom_sf"/>
</dbReference>
<keyword evidence="4 7" id="KW-0378">Hydrolase</keyword>
<dbReference type="Pfam" id="PF00959">
    <property type="entry name" value="Phage_lysozyme"/>
    <property type="match status" value="1"/>
</dbReference>
<dbReference type="SUPFAM" id="SSF53955">
    <property type="entry name" value="Lysozyme-like"/>
    <property type="match status" value="1"/>
</dbReference>
<evidence type="ECO:0000256" key="8">
    <source>
        <dbReference type="SAM" id="MobiDB-lite"/>
    </source>
</evidence>
<evidence type="ECO:0000256" key="2">
    <source>
        <dbReference type="ARBA" id="ARBA00022529"/>
    </source>
</evidence>